<dbReference type="Pfam" id="PF00072">
    <property type="entry name" value="Response_reg"/>
    <property type="match status" value="1"/>
</dbReference>
<evidence type="ECO:0000259" key="4">
    <source>
        <dbReference type="PROSITE" id="PS50887"/>
    </source>
</evidence>
<dbReference type="InterPro" id="IPR000160">
    <property type="entry name" value="GGDEF_dom"/>
</dbReference>
<dbReference type="PANTHER" id="PTHR45138:SF9">
    <property type="entry name" value="DIGUANYLATE CYCLASE DGCM-RELATED"/>
    <property type="match status" value="1"/>
</dbReference>
<evidence type="ECO:0000256" key="2">
    <source>
        <dbReference type="SAM" id="Coils"/>
    </source>
</evidence>
<dbReference type="CDD" id="cd19920">
    <property type="entry name" value="REC_PA4781-like"/>
    <property type="match status" value="1"/>
</dbReference>
<proteinExistence type="predicted"/>
<dbReference type="EC" id="2.7.7.65" evidence="5"/>
<evidence type="ECO:0000256" key="1">
    <source>
        <dbReference type="PROSITE-ProRule" id="PRU00169"/>
    </source>
</evidence>
<keyword evidence="5" id="KW-0548">Nucleotidyltransferase</keyword>
<dbReference type="RefSeq" id="WP_413280044.1">
    <property type="nucleotide sequence ID" value="NZ_JBHFNT010000218.1"/>
</dbReference>
<dbReference type="SUPFAM" id="SSF55073">
    <property type="entry name" value="Nucleotide cyclase"/>
    <property type="match status" value="1"/>
</dbReference>
<evidence type="ECO:0000259" key="3">
    <source>
        <dbReference type="PROSITE" id="PS50110"/>
    </source>
</evidence>
<dbReference type="Gene3D" id="3.40.50.2300">
    <property type="match status" value="1"/>
</dbReference>
<reference evidence="5 6" key="1">
    <citation type="submission" date="2024-09" db="EMBL/GenBank/DDBJ databases">
        <title>Floridaenema gen nov. (Aerosakkonemataceae, Aerosakkonematales ord. nov., Cyanobacteria) from benthic tropical and subtropical fresh waters, with the description of four new species.</title>
        <authorList>
            <person name="Moretto J.A."/>
            <person name="Berthold D.E."/>
            <person name="Lefler F.W."/>
            <person name="Huang I.-S."/>
            <person name="Laughinghouse H. IV."/>
        </authorList>
    </citation>
    <scope>NUCLEOTIDE SEQUENCE [LARGE SCALE GENOMIC DNA]</scope>
    <source>
        <strain evidence="5 6">BLCC-F167</strain>
    </source>
</reference>
<dbReference type="NCBIfam" id="TIGR00254">
    <property type="entry name" value="GGDEF"/>
    <property type="match status" value="1"/>
</dbReference>
<keyword evidence="5" id="KW-0808">Transferase</keyword>
<keyword evidence="2" id="KW-0175">Coiled coil</keyword>
<feature type="domain" description="Response regulatory" evidence="3">
    <location>
        <begin position="12"/>
        <end position="128"/>
    </location>
</feature>
<dbReference type="Proteomes" id="UP001576780">
    <property type="component" value="Unassembled WGS sequence"/>
</dbReference>
<dbReference type="CDD" id="cd01949">
    <property type="entry name" value="GGDEF"/>
    <property type="match status" value="1"/>
</dbReference>
<sequence>MNTSQPTPYKADILVVDDKPDNLRLLSTMLTEQGYKVRKVISGELALKACQIMPPDLILLDINMPNMNGYMVCQKLKSWKETQDIPVIFISALDGVVDKVEAFAHGGADYITKPFEIQEVLARVKNQLTIRELQKKLQQQNYLLSQEIKERQRAEAELQKVNKELHRLASLDGLTQVGNRRCFDENFNLEWRRMQREKAPLSLILCDVDYFKLYNDTYGHLAGDFCLKQIAQTINDTLKRPADLVARYGGEEFAIILPNTYLEGAIHIAELVQQNIKNLKIVHGKSSVSEYVTLSMGVSCVIPQVNLAPNQLIDITDEALYAAKAQGRNCLVTKVLEIPVEKGEKLIN</sequence>
<feature type="modified residue" description="4-aspartylphosphate" evidence="1">
    <location>
        <position position="61"/>
    </location>
</feature>
<name>A0ABV4WSV6_9CYAN</name>
<dbReference type="SMART" id="SM00267">
    <property type="entry name" value="GGDEF"/>
    <property type="match status" value="1"/>
</dbReference>
<evidence type="ECO:0000313" key="5">
    <source>
        <dbReference type="EMBL" id="MFB2837708.1"/>
    </source>
</evidence>
<dbReference type="Pfam" id="PF00990">
    <property type="entry name" value="GGDEF"/>
    <property type="match status" value="1"/>
</dbReference>
<evidence type="ECO:0000313" key="6">
    <source>
        <dbReference type="Proteomes" id="UP001576780"/>
    </source>
</evidence>
<dbReference type="PANTHER" id="PTHR45138">
    <property type="entry name" value="REGULATORY COMPONENTS OF SENSORY TRANSDUCTION SYSTEM"/>
    <property type="match status" value="1"/>
</dbReference>
<dbReference type="InterPro" id="IPR043128">
    <property type="entry name" value="Rev_trsase/Diguanyl_cyclase"/>
</dbReference>
<dbReference type="InterPro" id="IPR029787">
    <property type="entry name" value="Nucleotide_cyclase"/>
</dbReference>
<gene>
    <name evidence="5" type="ORF">ACE1CA_24670</name>
</gene>
<keyword evidence="1" id="KW-0597">Phosphoprotein</keyword>
<dbReference type="PROSITE" id="PS50110">
    <property type="entry name" value="RESPONSE_REGULATORY"/>
    <property type="match status" value="1"/>
</dbReference>
<dbReference type="Gene3D" id="3.30.70.270">
    <property type="match status" value="1"/>
</dbReference>
<keyword evidence="6" id="KW-1185">Reference proteome</keyword>
<protein>
    <submittedName>
        <fullName evidence="5">Diguanylate cyclase domain-containing protein</fullName>
        <ecNumber evidence="5">2.7.7.65</ecNumber>
    </submittedName>
</protein>
<dbReference type="InterPro" id="IPR001789">
    <property type="entry name" value="Sig_transdc_resp-reg_receiver"/>
</dbReference>
<dbReference type="SMART" id="SM00448">
    <property type="entry name" value="REC"/>
    <property type="match status" value="1"/>
</dbReference>
<dbReference type="InterPro" id="IPR050469">
    <property type="entry name" value="Diguanylate_Cyclase"/>
</dbReference>
<feature type="domain" description="GGDEF" evidence="4">
    <location>
        <begin position="199"/>
        <end position="336"/>
    </location>
</feature>
<comment type="caution">
    <text evidence="5">The sequence shown here is derived from an EMBL/GenBank/DDBJ whole genome shotgun (WGS) entry which is preliminary data.</text>
</comment>
<accession>A0ABV4WSV6</accession>
<feature type="coiled-coil region" evidence="2">
    <location>
        <begin position="130"/>
        <end position="171"/>
    </location>
</feature>
<dbReference type="EMBL" id="JBHFNT010000218">
    <property type="protein sequence ID" value="MFB2837708.1"/>
    <property type="molecule type" value="Genomic_DNA"/>
</dbReference>
<dbReference type="GO" id="GO:0052621">
    <property type="term" value="F:diguanylate cyclase activity"/>
    <property type="evidence" value="ECO:0007669"/>
    <property type="project" value="UniProtKB-EC"/>
</dbReference>
<dbReference type="InterPro" id="IPR011006">
    <property type="entry name" value="CheY-like_superfamily"/>
</dbReference>
<organism evidence="5 6">
    <name type="scientific">Floridaenema evergladense BLCC-F167</name>
    <dbReference type="NCBI Taxonomy" id="3153639"/>
    <lineage>
        <taxon>Bacteria</taxon>
        <taxon>Bacillati</taxon>
        <taxon>Cyanobacteriota</taxon>
        <taxon>Cyanophyceae</taxon>
        <taxon>Oscillatoriophycideae</taxon>
        <taxon>Aerosakkonematales</taxon>
        <taxon>Aerosakkonemataceae</taxon>
        <taxon>Floridanema</taxon>
        <taxon>Floridanema evergladense</taxon>
    </lineage>
</organism>
<dbReference type="PROSITE" id="PS50887">
    <property type="entry name" value="GGDEF"/>
    <property type="match status" value="1"/>
</dbReference>
<dbReference type="SUPFAM" id="SSF52172">
    <property type="entry name" value="CheY-like"/>
    <property type="match status" value="1"/>
</dbReference>